<dbReference type="AlphaFoldDB" id="F8AK27"/>
<keyword evidence="2 3" id="KW-0129">CBS domain</keyword>
<dbReference type="PANTHER" id="PTHR43080:SF2">
    <property type="entry name" value="CBS DOMAIN-CONTAINING PROTEIN"/>
    <property type="match status" value="1"/>
</dbReference>
<reference evidence="5" key="1">
    <citation type="submission" date="2011-05" db="EMBL/GenBank/DDBJ databases">
        <title>Complete sequence of chromosome of Methanothermococcus okinawensis IH1.</title>
        <authorList>
            <consortium name="US DOE Joint Genome Institute"/>
            <person name="Lucas S."/>
            <person name="Han J."/>
            <person name="Lapidus A."/>
            <person name="Cheng J.-F."/>
            <person name="Goodwin L."/>
            <person name="Pitluck S."/>
            <person name="Peters L."/>
            <person name="Mikhailova N."/>
            <person name="Held B."/>
            <person name="Han C."/>
            <person name="Tapia R."/>
            <person name="Land M."/>
            <person name="Hauser L."/>
            <person name="Kyrpides N."/>
            <person name="Ivanova N."/>
            <person name="Pagani I."/>
            <person name="Sieprawska-Lupa M."/>
            <person name="Takai K."/>
            <person name="Miyazaki J."/>
            <person name="Whitman W."/>
            <person name="Woyke T."/>
        </authorList>
    </citation>
    <scope>NUCLEOTIDE SEQUENCE</scope>
    <source>
        <strain evidence="5">IH1</strain>
    </source>
</reference>
<dbReference type="Gene3D" id="3.10.580.10">
    <property type="entry name" value="CBS-domain"/>
    <property type="match status" value="1"/>
</dbReference>
<dbReference type="STRING" id="647113.Metok_1426"/>
<evidence type="ECO:0000256" key="1">
    <source>
        <dbReference type="ARBA" id="ARBA00022737"/>
    </source>
</evidence>
<dbReference type="SUPFAM" id="SSF54631">
    <property type="entry name" value="CBS-domain pair"/>
    <property type="match status" value="1"/>
</dbReference>
<dbReference type="eggNOG" id="arCOG00606">
    <property type="taxonomic scope" value="Archaea"/>
</dbReference>
<dbReference type="RefSeq" id="WP_013867573.1">
    <property type="nucleotide sequence ID" value="NC_015636.1"/>
</dbReference>
<dbReference type="Proteomes" id="UP000009296">
    <property type="component" value="Chromosome"/>
</dbReference>
<keyword evidence="6" id="KW-1185">Reference proteome</keyword>
<dbReference type="InterPro" id="IPR000644">
    <property type="entry name" value="CBS_dom"/>
</dbReference>
<dbReference type="HOGENOM" id="CLU_040681_9_3_2"/>
<dbReference type="PANTHER" id="PTHR43080">
    <property type="entry name" value="CBS DOMAIN-CONTAINING PROTEIN CBSX3, MITOCHONDRIAL"/>
    <property type="match status" value="1"/>
</dbReference>
<organism evidence="5 6">
    <name type="scientific">Methanothermococcus okinawensis (strain DSM 14208 / JCM 11175 / IH1)</name>
    <dbReference type="NCBI Taxonomy" id="647113"/>
    <lineage>
        <taxon>Archaea</taxon>
        <taxon>Methanobacteriati</taxon>
        <taxon>Methanobacteriota</taxon>
        <taxon>Methanomada group</taxon>
        <taxon>Methanococci</taxon>
        <taxon>Methanococcales</taxon>
        <taxon>Methanococcaceae</taxon>
        <taxon>Methanothermococcus</taxon>
    </lineage>
</organism>
<keyword evidence="1" id="KW-0677">Repeat</keyword>
<feature type="domain" description="CBS" evidence="4">
    <location>
        <begin position="74"/>
        <end position="132"/>
    </location>
</feature>
<protein>
    <submittedName>
        <fullName evidence="5">Signal transduction protein with CBS domains</fullName>
    </submittedName>
</protein>
<name>F8AK27_METOI</name>
<evidence type="ECO:0000256" key="3">
    <source>
        <dbReference type="PROSITE-ProRule" id="PRU00703"/>
    </source>
</evidence>
<dbReference type="KEGG" id="mok:Metok_1426"/>
<evidence type="ECO:0000313" key="5">
    <source>
        <dbReference type="EMBL" id="AEH07391.1"/>
    </source>
</evidence>
<evidence type="ECO:0000313" key="6">
    <source>
        <dbReference type="Proteomes" id="UP000009296"/>
    </source>
</evidence>
<dbReference type="InterPro" id="IPR051257">
    <property type="entry name" value="Diverse_CBS-Domain"/>
</dbReference>
<dbReference type="PROSITE" id="PS51371">
    <property type="entry name" value="CBS"/>
    <property type="match status" value="2"/>
</dbReference>
<feature type="domain" description="CBS" evidence="4">
    <location>
        <begin position="11"/>
        <end position="67"/>
    </location>
</feature>
<dbReference type="GeneID" id="10773583"/>
<gene>
    <name evidence="5" type="ordered locus">Metok_1426</name>
</gene>
<evidence type="ECO:0000259" key="4">
    <source>
        <dbReference type="PROSITE" id="PS51371"/>
    </source>
</evidence>
<accession>F8AK27</accession>
<proteinExistence type="predicted"/>
<dbReference type="EMBL" id="CP002792">
    <property type="protein sequence ID" value="AEH07391.1"/>
    <property type="molecule type" value="Genomic_DNA"/>
</dbReference>
<evidence type="ECO:0000256" key="2">
    <source>
        <dbReference type="ARBA" id="ARBA00023122"/>
    </source>
</evidence>
<dbReference type="InterPro" id="IPR046342">
    <property type="entry name" value="CBS_dom_sf"/>
</dbReference>
<sequence length="133" mass="14995">MLSNYFVRDLMNRGIYEVSLKDKVSDVIKLMGENNISSVVVSDDNNVYWGIITDIDILKHYTENLDELKAEDIMISKLITISPTAPLEKAAALMAENNIHHLYVVSELREDKIIGVLSSKDIVKLISEKLSSQ</sequence>
<dbReference type="SMART" id="SM00116">
    <property type="entry name" value="CBS"/>
    <property type="match status" value="2"/>
</dbReference>
<dbReference type="Pfam" id="PF00571">
    <property type="entry name" value="CBS"/>
    <property type="match status" value="2"/>
</dbReference>
<dbReference type="OrthoDB" id="8919at2157"/>